<dbReference type="InterPro" id="IPR002925">
    <property type="entry name" value="Dienelactn_hydro"/>
</dbReference>
<dbReference type="PANTHER" id="PTHR46623">
    <property type="entry name" value="CARBOXYMETHYLENEBUTENOLIDASE-RELATED"/>
    <property type="match status" value="1"/>
</dbReference>
<sequence>MAQLSLLQVDAGSNARVPVHLSRPSTRPTAAVILCHHGLGIYQDDFQRRYADSLAQLGFLVALPDFYHRTWPVTKVASTKGAGLSQKDLPVVDLITRVSDEQLVADATAVVEYLEAKEGITSIGVAGFCLGGRTAWLLACAMPDKIKACNMCHGGNITIPLQGTRLCFCKLMLAHIFGRGAVCCPHGKARSPLDRCSALRCPVMAHVGAADNNPSPAEAELLRASLAKCGNSDMVVHVYDGAKHGFCCGDSDSYQQAAADLAWQRTASFLLKALTPGKKCDIPAAPGKSKQTGAECTSACAEIAKKDAAVRST</sequence>
<accession>A0AB34JEQ7</accession>
<dbReference type="GO" id="GO:0016787">
    <property type="term" value="F:hydrolase activity"/>
    <property type="evidence" value="ECO:0007669"/>
    <property type="project" value="InterPro"/>
</dbReference>
<evidence type="ECO:0000313" key="2">
    <source>
        <dbReference type="EMBL" id="KAL1519677.1"/>
    </source>
</evidence>
<reference evidence="2 3" key="1">
    <citation type="journal article" date="2024" name="Science">
        <title>Giant polyketide synthase enzymes in the biosynthesis of giant marine polyether toxins.</title>
        <authorList>
            <person name="Fallon T.R."/>
            <person name="Shende V.V."/>
            <person name="Wierzbicki I.H."/>
            <person name="Pendleton A.L."/>
            <person name="Watervoot N.F."/>
            <person name="Auber R.P."/>
            <person name="Gonzalez D.J."/>
            <person name="Wisecaver J.H."/>
            <person name="Moore B.S."/>
        </authorList>
    </citation>
    <scope>NUCLEOTIDE SEQUENCE [LARGE SCALE GENOMIC DNA]</scope>
    <source>
        <strain evidence="2 3">12B1</strain>
    </source>
</reference>
<comment type="caution">
    <text evidence="2">The sequence shown here is derived from an EMBL/GenBank/DDBJ whole genome shotgun (WGS) entry which is preliminary data.</text>
</comment>
<proteinExistence type="predicted"/>
<protein>
    <recommendedName>
        <fullName evidence="1">Dienelactone hydrolase domain-containing protein</fullName>
    </recommendedName>
</protein>
<organism evidence="2 3">
    <name type="scientific">Prymnesium parvum</name>
    <name type="common">Toxic golden alga</name>
    <dbReference type="NCBI Taxonomy" id="97485"/>
    <lineage>
        <taxon>Eukaryota</taxon>
        <taxon>Haptista</taxon>
        <taxon>Haptophyta</taxon>
        <taxon>Prymnesiophyceae</taxon>
        <taxon>Prymnesiales</taxon>
        <taxon>Prymnesiaceae</taxon>
        <taxon>Prymnesium</taxon>
    </lineage>
</organism>
<evidence type="ECO:0000259" key="1">
    <source>
        <dbReference type="Pfam" id="PF01738"/>
    </source>
</evidence>
<dbReference type="EMBL" id="JBGBPQ010000009">
    <property type="protein sequence ID" value="KAL1519677.1"/>
    <property type="molecule type" value="Genomic_DNA"/>
</dbReference>
<dbReference type="PANTHER" id="PTHR46623:SF6">
    <property type="entry name" value="ALPHA_BETA-HYDROLASES SUPERFAMILY PROTEIN"/>
    <property type="match status" value="1"/>
</dbReference>
<dbReference type="Proteomes" id="UP001515480">
    <property type="component" value="Unassembled WGS sequence"/>
</dbReference>
<dbReference type="Gene3D" id="3.40.50.1820">
    <property type="entry name" value="alpha/beta hydrolase"/>
    <property type="match status" value="1"/>
</dbReference>
<keyword evidence="3" id="KW-1185">Reference proteome</keyword>
<dbReference type="InterPro" id="IPR051049">
    <property type="entry name" value="Dienelactone_hydrolase-like"/>
</dbReference>
<dbReference type="AlphaFoldDB" id="A0AB34JEQ7"/>
<feature type="domain" description="Dienelactone hydrolase" evidence="1">
    <location>
        <begin position="21"/>
        <end position="271"/>
    </location>
</feature>
<gene>
    <name evidence="2" type="ORF">AB1Y20_023187</name>
</gene>
<evidence type="ECO:0000313" key="3">
    <source>
        <dbReference type="Proteomes" id="UP001515480"/>
    </source>
</evidence>
<name>A0AB34JEQ7_PRYPA</name>
<dbReference type="Pfam" id="PF01738">
    <property type="entry name" value="DLH"/>
    <property type="match status" value="1"/>
</dbReference>
<dbReference type="SUPFAM" id="SSF53474">
    <property type="entry name" value="alpha/beta-Hydrolases"/>
    <property type="match status" value="1"/>
</dbReference>
<dbReference type="InterPro" id="IPR029058">
    <property type="entry name" value="AB_hydrolase_fold"/>
</dbReference>